<feature type="binding site" evidence="3">
    <location>
        <position position="397"/>
    </location>
    <ligand>
        <name>Mn(2+)</name>
        <dbReference type="ChEBI" id="CHEBI:29035"/>
        <label>1</label>
    </ligand>
</feature>
<dbReference type="GO" id="GO:0046872">
    <property type="term" value="F:metal ion binding"/>
    <property type="evidence" value="ECO:0007669"/>
    <property type="project" value="UniProtKB-KW"/>
</dbReference>
<dbReference type="GeneID" id="25560529"/>
<dbReference type="SUPFAM" id="SSF55031">
    <property type="entry name" value="Bacterial exopeptidase dimerisation domain"/>
    <property type="match status" value="1"/>
</dbReference>
<dbReference type="PANTHER" id="PTHR11014:SF63">
    <property type="entry name" value="METALLOPEPTIDASE, PUTATIVE (AFU_ORTHOLOGUE AFUA_6G09600)-RELATED"/>
    <property type="match status" value="1"/>
</dbReference>
<dbReference type="InterPro" id="IPR011650">
    <property type="entry name" value="Peptidase_M20_dimer"/>
</dbReference>
<dbReference type="PANTHER" id="PTHR11014">
    <property type="entry name" value="PEPTIDASE M20 FAMILY MEMBER"/>
    <property type="match status" value="1"/>
</dbReference>
<gene>
    <name evidence="5" type="ORF">AMSG_00738</name>
</gene>
<feature type="binding site" evidence="3">
    <location>
        <position position="132"/>
    </location>
    <ligand>
        <name>Mn(2+)</name>
        <dbReference type="ChEBI" id="CHEBI:29035"/>
        <label>2</label>
    </ligand>
</feature>
<dbReference type="eggNOG" id="ENOG502QQEM">
    <property type="taxonomic scope" value="Eukaryota"/>
</dbReference>
<keyword evidence="2" id="KW-0378">Hydrolase</keyword>
<dbReference type="Pfam" id="PF01546">
    <property type="entry name" value="Peptidase_M20"/>
    <property type="match status" value="1"/>
</dbReference>
<dbReference type="Gene3D" id="3.30.70.360">
    <property type="match status" value="1"/>
</dbReference>
<feature type="binding site" evidence="3">
    <location>
        <position position="134"/>
    </location>
    <ligand>
        <name>Mn(2+)</name>
        <dbReference type="ChEBI" id="CHEBI:29035"/>
        <label>2</label>
    </ligand>
</feature>
<accession>A0A0L0DE39</accession>
<dbReference type="EMBL" id="GL349435">
    <property type="protein sequence ID" value="KNC50577.1"/>
    <property type="molecule type" value="Genomic_DNA"/>
</dbReference>
<dbReference type="OMA" id="PECQTMG"/>
<dbReference type="Pfam" id="PF07687">
    <property type="entry name" value="M20_dimer"/>
    <property type="match status" value="1"/>
</dbReference>
<dbReference type="PIRSF" id="PIRSF005962">
    <property type="entry name" value="Pept_M20D_amidohydro"/>
    <property type="match status" value="1"/>
</dbReference>
<reference evidence="5 6" key="1">
    <citation type="submission" date="2010-05" db="EMBL/GenBank/DDBJ databases">
        <title>The Genome Sequence of Thecamonas trahens ATCC 50062.</title>
        <authorList>
            <consortium name="The Broad Institute Genome Sequencing Platform"/>
            <person name="Russ C."/>
            <person name="Cuomo C."/>
            <person name="Shea T."/>
            <person name="Young S.K."/>
            <person name="Zeng Q."/>
            <person name="Koehrsen M."/>
            <person name="Haas B."/>
            <person name="Borodovsky M."/>
            <person name="Guigo R."/>
            <person name="Alvarado L."/>
            <person name="Berlin A."/>
            <person name="Bochicchio J."/>
            <person name="Borenstein D."/>
            <person name="Chapman S."/>
            <person name="Chen Z."/>
            <person name="Freedman E."/>
            <person name="Gellesch M."/>
            <person name="Goldberg J."/>
            <person name="Griggs A."/>
            <person name="Gujja S."/>
            <person name="Heilman E."/>
            <person name="Heiman D."/>
            <person name="Hepburn T."/>
            <person name="Howarth C."/>
            <person name="Jen D."/>
            <person name="Larson L."/>
            <person name="Mehta T."/>
            <person name="Park D."/>
            <person name="Pearson M."/>
            <person name="Roberts A."/>
            <person name="Saif S."/>
            <person name="Shenoy N."/>
            <person name="Sisk P."/>
            <person name="Stolte C."/>
            <person name="Sykes S."/>
            <person name="Thomson T."/>
            <person name="Walk T."/>
            <person name="White J."/>
            <person name="Yandava C."/>
            <person name="Burger G."/>
            <person name="Gray M.W."/>
            <person name="Holland P.W.H."/>
            <person name="King N."/>
            <person name="Lang F.B.F."/>
            <person name="Roger A.J."/>
            <person name="Ruiz-Trillo I."/>
            <person name="Lander E."/>
            <person name="Nusbaum C."/>
        </authorList>
    </citation>
    <scope>NUCLEOTIDE SEQUENCE [LARGE SCALE GENOMIC DNA]</scope>
    <source>
        <strain evidence="5 6">ATCC 50062</strain>
    </source>
</reference>
<name>A0A0L0DE39_THETB</name>
<protein>
    <submittedName>
        <fullName evidence="5">Peptidase M20D</fullName>
    </submittedName>
</protein>
<keyword evidence="6" id="KW-1185">Reference proteome</keyword>
<sequence>MASTTDATGGLFELSEDHKARLEELVVGSGVAAKAVELRHFLHAHPELGFAEHVTGAKLVEVLTEAGVPAEAITDMAQTCKVVDIVGTGPAAADGPRCVALRTDLDGLPMEEAASAEELPYRSTHDGVMHACGHDGHMASLMAAALVLLDESNGLRARIPSNYTVRLLLQAAEERPGGALPMVEFGCMEGVDEVYGFHNWPSGPVGTMQVIEGPTMGHVSELDCRIFGSGGHGSQPHAAVDAIHVACKIVDGLHSIVSRNVKYSDTAVISVCSIHAGTAYNVLPPHCDIKATIRDLDPEVFALLTKRIHEVVHNTAAAYGARAELEIRSLYPAVVNHAEQTQIVRSLGQSLLGADAVSSDGLPMLAAEDFSYFLEARPGCFFFLGGAPDNGDPVMCHNDGYDFNDGIIPIAAKMYLALIRASLRLPSLLD</sequence>
<dbReference type="Proteomes" id="UP000054408">
    <property type="component" value="Unassembled WGS sequence"/>
</dbReference>
<keyword evidence="3" id="KW-0479">Metal-binding</keyword>
<dbReference type="Gene3D" id="3.40.630.10">
    <property type="entry name" value="Zn peptidases"/>
    <property type="match status" value="1"/>
</dbReference>
<evidence type="ECO:0000313" key="6">
    <source>
        <dbReference type="Proteomes" id="UP000054408"/>
    </source>
</evidence>
<dbReference type="RefSeq" id="XP_013762467.1">
    <property type="nucleotide sequence ID" value="XM_013907013.1"/>
</dbReference>
<evidence type="ECO:0000256" key="3">
    <source>
        <dbReference type="PIRSR" id="PIRSR005962-1"/>
    </source>
</evidence>
<dbReference type="AlphaFoldDB" id="A0A0L0DE39"/>
<feature type="domain" description="Peptidase M20 dimerisation" evidence="4">
    <location>
        <begin position="223"/>
        <end position="318"/>
    </location>
</feature>
<proteinExistence type="inferred from homology"/>
<evidence type="ECO:0000259" key="4">
    <source>
        <dbReference type="Pfam" id="PF07687"/>
    </source>
</evidence>
<dbReference type="SUPFAM" id="SSF53187">
    <property type="entry name" value="Zn-dependent exopeptidases"/>
    <property type="match status" value="1"/>
</dbReference>
<dbReference type="InterPro" id="IPR036264">
    <property type="entry name" value="Bact_exopeptidase_dim_dom"/>
</dbReference>
<organism evidence="5 6">
    <name type="scientific">Thecamonas trahens ATCC 50062</name>
    <dbReference type="NCBI Taxonomy" id="461836"/>
    <lineage>
        <taxon>Eukaryota</taxon>
        <taxon>Apusozoa</taxon>
        <taxon>Apusomonadida</taxon>
        <taxon>Apusomonadidae</taxon>
        <taxon>Thecamonas</taxon>
    </lineage>
</organism>
<feature type="binding site" evidence="3">
    <location>
        <position position="198"/>
    </location>
    <ligand>
        <name>Mn(2+)</name>
        <dbReference type="ChEBI" id="CHEBI:29035"/>
        <label>2</label>
    </ligand>
</feature>
<feature type="binding site" evidence="3">
    <location>
        <position position="174"/>
    </location>
    <ligand>
        <name>Mn(2+)</name>
        <dbReference type="ChEBI" id="CHEBI:29035"/>
        <label>2</label>
    </ligand>
</feature>
<evidence type="ECO:0000256" key="2">
    <source>
        <dbReference type="ARBA" id="ARBA00022801"/>
    </source>
</evidence>
<dbReference type="FunFam" id="3.30.70.360:FF:000001">
    <property type="entry name" value="N-acetyldiaminopimelate deacetylase"/>
    <property type="match status" value="1"/>
</dbReference>
<comment type="similarity">
    <text evidence="1">Belongs to the peptidase M20 family.</text>
</comment>
<keyword evidence="3" id="KW-0464">Manganese</keyword>
<dbReference type="OrthoDB" id="6119954at2759"/>
<evidence type="ECO:0000313" key="5">
    <source>
        <dbReference type="EMBL" id="KNC50577.1"/>
    </source>
</evidence>
<comment type="cofactor">
    <cofactor evidence="3">
        <name>Mn(2+)</name>
        <dbReference type="ChEBI" id="CHEBI:29035"/>
    </cofactor>
    <text evidence="3">The Mn(2+) ion enhances activity.</text>
</comment>
<dbReference type="InterPro" id="IPR002933">
    <property type="entry name" value="Peptidase_M20"/>
</dbReference>
<dbReference type="NCBIfam" id="TIGR01891">
    <property type="entry name" value="amidohydrolases"/>
    <property type="match status" value="1"/>
</dbReference>
<evidence type="ECO:0000256" key="1">
    <source>
        <dbReference type="ARBA" id="ARBA00006153"/>
    </source>
</evidence>
<dbReference type="GO" id="GO:0016787">
    <property type="term" value="F:hydrolase activity"/>
    <property type="evidence" value="ECO:0007669"/>
    <property type="project" value="UniProtKB-KW"/>
</dbReference>
<dbReference type="InterPro" id="IPR017439">
    <property type="entry name" value="Amidohydrolase"/>
</dbReference>